<feature type="region of interest" description="Disordered" evidence="1">
    <location>
        <begin position="36"/>
        <end position="83"/>
    </location>
</feature>
<dbReference type="InterPro" id="IPR015655">
    <property type="entry name" value="PP2C"/>
</dbReference>
<feature type="compositionally biased region" description="Basic residues" evidence="1">
    <location>
        <begin position="41"/>
        <end position="61"/>
    </location>
</feature>
<dbReference type="SUPFAM" id="SSF81606">
    <property type="entry name" value="PP2C-like"/>
    <property type="match status" value="1"/>
</dbReference>
<dbReference type="Proteomes" id="UP001249851">
    <property type="component" value="Unassembled WGS sequence"/>
</dbReference>
<protein>
    <submittedName>
        <fullName evidence="3">Protein phosphatase 2C-like domain-containing protein 1</fullName>
    </submittedName>
</protein>
<accession>A0AAD9US37</accession>
<name>A0AAD9US37_ACRCE</name>
<evidence type="ECO:0000313" key="4">
    <source>
        <dbReference type="Proteomes" id="UP001249851"/>
    </source>
</evidence>
<dbReference type="InterPro" id="IPR036457">
    <property type="entry name" value="PPM-type-like_dom_sf"/>
</dbReference>
<dbReference type="Gene3D" id="3.60.40.10">
    <property type="entry name" value="PPM-type phosphatase domain"/>
    <property type="match status" value="1"/>
</dbReference>
<dbReference type="EMBL" id="JARQWQ010000170">
    <property type="protein sequence ID" value="KAK2547730.1"/>
    <property type="molecule type" value="Genomic_DNA"/>
</dbReference>
<dbReference type="PANTHER" id="PTHR13832:SF699">
    <property type="entry name" value="INTEGRIN-LINKED KINASE-ASSOCIATED SERINE_THREONINE PHOSPHATASE 2C"/>
    <property type="match status" value="1"/>
</dbReference>
<dbReference type="PROSITE" id="PS51746">
    <property type="entry name" value="PPM_2"/>
    <property type="match status" value="1"/>
</dbReference>
<feature type="compositionally biased region" description="Acidic residues" evidence="1">
    <location>
        <begin position="114"/>
        <end position="132"/>
    </location>
</feature>
<dbReference type="AlphaFoldDB" id="A0AAD9US37"/>
<dbReference type="GO" id="GO:0004722">
    <property type="term" value="F:protein serine/threonine phosphatase activity"/>
    <property type="evidence" value="ECO:0007669"/>
    <property type="project" value="InterPro"/>
</dbReference>
<reference evidence="3" key="1">
    <citation type="journal article" date="2023" name="G3 (Bethesda)">
        <title>Whole genome assembly and annotation of the endangered Caribbean coral Acropora cervicornis.</title>
        <authorList>
            <person name="Selwyn J.D."/>
            <person name="Vollmer S.V."/>
        </authorList>
    </citation>
    <scope>NUCLEOTIDE SEQUENCE</scope>
    <source>
        <strain evidence="3">K2</strain>
    </source>
</reference>
<dbReference type="SMART" id="SM00332">
    <property type="entry name" value="PP2Cc"/>
    <property type="match status" value="1"/>
</dbReference>
<proteinExistence type="predicted"/>
<evidence type="ECO:0000256" key="1">
    <source>
        <dbReference type="SAM" id="MobiDB-lite"/>
    </source>
</evidence>
<dbReference type="CDD" id="cd00143">
    <property type="entry name" value="PP2Cc"/>
    <property type="match status" value="1"/>
</dbReference>
<feature type="region of interest" description="Disordered" evidence="1">
    <location>
        <begin position="101"/>
        <end position="136"/>
    </location>
</feature>
<organism evidence="3 4">
    <name type="scientific">Acropora cervicornis</name>
    <name type="common">Staghorn coral</name>
    <dbReference type="NCBI Taxonomy" id="6130"/>
    <lineage>
        <taxon>Eukaryota</taxon>
        <taxon>Metazoa</taxon>
        <taxon>Cnidaria</taxon>
        <taxon>Anthozoa</taxon>
        <taxon>Hexacorallia</taxon>
        <taxon>Scleractinia</taxon>
        <taxon>Astrocoeniina</taxon>
        <taxon>Acroporidae</taxon>
        <taxon>Acropora</taxon>
    </lineage>
</organism>
<evidence type="ECO:0000313" key="3">
    <source>
        <dbReference type="EMBL" id="KAK2547730.1"/>
    </source>
</evidence>
<dbReference type="InterPro" id="IPR001932">
    <property type="entry name" value="PPM-type_phosphatase-like_dom"/>
</dbReference>
<dbReference type="Pfam" id="PF00481">
    <property type="entry name" value="PP2C"/>
    <property type="match status" value="1"/>
</dbReference>
<feature type="domain" description="PPM-type phosphatase" evidence="2">
    <location>
        <begin position="279"/>
        <end position="699"/>
    </location>
</feature>
<evidence type="ECO:0000259" key="2">
    <source>
        <dbReference type="PROSITE" id="PS51746"/>
    </source>
</evidence>
<comment type="caution">
    <text evidence="3">The sequence shown here is derived from an EMBL/GenBank/DDBJ whole genome shotgun (WGS) entry which is preliminary data.</text>
</comment>
<dbReference type="PANTHER" id="PTHR13832">
    <property type="entry name" value="PROTEIN PHOSPHATASE 2C"/>
    <property type="match status" value="1"/>
</dbReference>
<keyword evidence="4" id="KW-1185">Reference proteome</keyword>
<gene>
    <name evidence="3" type="ORF">P5673_032253</name>
</gene>
<sequence length="726" mass="82262">MAGSPNCHRSKYGMPAQTNRSVLRWFSLSDEPHETKAATATHRRLKKLHSQRKASKTKRNFPTRGVTNVKSEKRKGLKPQGEREMKHAAITVNLISTKGMSSDEDLELTRGDIDGNEQEADEESDYFDDEATSDSITETSSSITEEQILLPNIFIPCTKCAEVINICRLKGHRNLHSALQVLKYSDQQRPKDLVSLVRRRKRVIKQRQDASSLIDEHSFACKHLHKINTAFDVLREVNSTEIWAFEVYMRKTSRKVLLLAFIVEIKLNGLGLDMSCTKAAGVCEEANKRWKHMEDVHVYKNNFLDNLESVFLGIYDGYSGKNTALKCSRRLHIFLKEELDSIIRPNQSPPTKKQIAAAFRKSFRRTEESLLLSSEQERSQSRWSGCSAVTCVLSRNECYIANVGNVGAVLLRDGNVAKVLTHKHDLYNKKERYRVKNSSGIIVKTERCALINGALGVTRGIGSIGDTALKKCVINDPNVKSVRLDPTDQLIVVASGGFWKVFSYEETIHLVNGFFGQIRMEAKQRIIGGSELNRGLLKKNREDLTHKSSLKTQLLEVTDQANYDGKFGVKTGYFVTNETDIRRRKSETSLDNLLLYHKANSDVSLVTQSQNDVEGEDVDETMPVSDDDVLDDVTREYLRHHRFSLPDDRTIRVMKASGERELTKEEKARLLAKCLSERLVKCALYAESMDNLTVFVAFLPGFSMINWQMVTPTILEAVDEFVEELS</sequence>
<reference evidence="3" key="2">
    <citation type="journal article" date="2023" name="Science">
        <title>Genomic signatures of disease resistance in endangered staghorn corals.</title>
        <authorList>
            <person name="Vollmer S.V."/>
            <person name="Selwyn J.D."/>
            <person name="Despard B.A."/>
            <person name="Roesel C.L."/>
        </authorList>
    </citation>
    <scope>NUCLEOTIDE SEQUENCE</scope>
    <source>
        <strain evidence="3">K2</strain>
    </source>
</reference>